<accession>A0A0D9YM56</accession>
<proteinExistence type="predicted"/>
<dbReference type="HOGENOM" id="CLU_095860_0_0_1"/>
<name>A0A0D9YM56_9ORYZ</name>
<reference evidence="1" key="2">
    <citation type="submission" date="2018-05" db="EMBL/GenBank/DDBJ databases">
        <title>OgluRS3 (Oryza glumaepatula Reference Sequence Version 3).</title>
        <authorList>
            <person name="Zhang J."/>
            <person name="Kudrna D."/>
            <person name="Lee S."/>
            <person name="Talag J."/>
            <person name="Welchert J."/>
            <person name="Wing R.A."/>
        </authorList>
    </citation>
    <scope>NUCLEOTIDE SEQUENCE [LARGE SCALE GENOMIC DNA]</scope>
</reference>
<keyword evidence="2" id="KW-1185">Reference proteome</keyword>
<dbReference type="Gramene" id="OGLUM02G03180.5">
    <property type="protein sequence ID" value="OGLUM02G03180.5"/>
    <property type="gene ID" value="OGLUM02G03180"/>
</dbReference>
<evidence type="ECO:0000313" key="1">
    <source>
        <dbReference type="EnsemblPlants" id="OGLUM02G03180.5"/>
    </source>
</evidence>
<organism evidence="1">
    <name type="scientific">Oryza glumipatula</name>
    <dbReference type="NCBI Taxonomy" id="40148"/>
    <lineage>
        <taxon>Eukaryota</taxon>
        <taxon>Viridiplantae</taxon>
        <taxon>Streptophyta</taxon>
        <taxon>Embryophyta</taxon>
        <taxon>Tracheophyta</taxon>
        <taxon>Spermatophyta</taxon>
        <taxon>Magnoliopsida</taxon>
        <taxon>Liliopsida</taxon>
        <taxon>Poales</taxon>
        <taxon>Poaceae</taxon>
        <taxon>BOP clade</taxon>
        <taxon>Oryzoideae</taxon>
        <taxon>Oryzeae</taxon>
        <taxon>Oryzinae</taxon>
        <taxon>Oryza</taxon>
    </lineage>
</organism>
<dbReference type="AlphaFoldDB" id="A0A0D9YM56"/>
<dbReference type="Proteomes" id="UP000026961">
    <property type="component" value="Chromosome 2"/>
</dbReference>
<evidence type="ECO:0000313" key="2">
    <source>
        <dbReference type="Proteomes" id="UP000026961"/>
    </source>
</evidence>
<protein>
    <submittedName>
        <fullName evidence="1">Uncharacterized protein</fullName>
    </submittedName>
</protein>
<dbReference type="EnsemblPlants" id="OGLUM02G03180.5">
    <property type="protein sequence ID" value="OGLUM02G03180.5"/>
    <property type="gene ID" value="OGLUM02G03180"/>
</dbReference>
<sequence length="254" mass="27531">MVEVVAIFRDLPYLSVLPREKGVPLAEVQLSKNGATEGVESSASKLKSLMRTNDGLQACSRSRKSSLVNFIGATVLMLTTSRKWTFGHLQKRKCPWTRGGENKGSPGALNWRVNDAGGQEDELRAFVSAAFDACPSDKTPLRRHELHALAVVAAAHLRDTAVPLVPHCRIRGWRSIGHQRWGTTASDTAPPIKDMALKASGTCWHCKPCVGSSVAGASHWHHPYHQDGGSGFGDSDAASGSEQFLYMYHSTSTP</sequence>
<reference evidence="1" key="1">
    <citation type="submission" date="2015-04" db="UniProtKB">
        <authorList>
            <consortium name="EnsemblPlants"/>
        </authorList>
    </citation>
    <scope>IDENTIFICATION</scope>
</reference>